<evidence type="ECO:0000256" key="1">
    <source>
        <dbReference type="SAM" id="Coils"/>
    </source>
</evidence>
<comment type="caution">
    <text evidence="3">The sequence shown here is derived from an EMBL/GenBank/DDBJ whole genome shotgun (WGS) entry which is preliminary data.</text>
</comment>
<gene>
    <name evidence="3" type="ORF">FNF28_07362</name>
</gene>
<proteinExistence type="predicted"/>
<dbReference type="Proteomes" id="UP000324907">
    <property type="component" value="Unassembled WGS sequence"/>
</dbReference>
<feature type="compositionally biased region" description="Basic and acidic residues" evidence="2">
    <location>
        <begin position="60"/>
        <end position="70"/>
    </location>
</feature>
<keyword evidence="1" id="KW-0175">Coiled coil</keyword>
<feature type="coiled-coil region" evidence="1">
    <location>
        <begin position="233"/>
        <end position="288"/>
    </location>
</feature>
<sequence>MAARGRKPGGAGSKKKRGIADGGTPEEKLSSALQTLAATRAELNRAELRASRAESSLVTSREELAEQSKRAEAAEIMTRRIREEQSSALREQLTRYDDKLKALAKSATDGHEQAMRLFEERAALLKRLEATEAQRDNLQHMADAERNLREKLEELQKQASERLDDFIAKSKPLIEENKRLATANASLNDKAVALQERLKAAAEQQAESMKLLTESRIAMHRMEQSRKTDAEARRKLLKRVEKAEGLATDALQEAVGDKKELARLLRRERQLTQLADLMQARVADLEKQRDDALAGRRCSQL</sequence>
<feature type="region of interest" description="Disordered" evidence="2">
    <location>
        <begin position="50"/>
        <end position="70"/>
    </location>
</feature>
<protein>
    <submittedName>
        <fullName evidence="3">Uncharacterized protein</fullName>
    </submittedName>
</protein>
<dbReference type="AlphaFoldDB" id="A0A5A8C9M4"/>
<evidence type="ECO:0000256" key="2">
    <source>
        <dbReference type="SAM" id="MobiDB-lite"/>
    </source>
</evidence>
<feature type="coiled-coil region" evidence="1">
    <location>
        <begin position="114"/>
        <end position="204"/>
    </location>
</feature>
<reference evidence="3 4" key="1">
    <citation type="submission" date="2019-07" db="EMBL/GenBank/DDBJ databases">
        <title>Genomes of Cafeteria roenbergensis.</title>
        <authorList>
            <person name="Fischer M.G."/>
            <person name="Hackl T."/>
            <person name="Roman M."/>
        </authorList>
    </citation>
    <scope>NUCLEOTIDE SEQUENCE [LARGE SCALE GENOMIC DNA]</scope>
    <source>
        <strain evidence="3 4">RCC970-E3</strain>
    </source>
</reference>
<dbReference type="EMBL" id="VLTL01000248">
    <property type="protein sequence ID" value="KAA0149299.1"/>
    <property type="molecule type" value="Genomic_DNA"/>
</dbReference>
<feature type="compositionally biased region" description="Basic residues" evidence="2">
    <location>
        <begin position="1"/>
        <end position="17"/>
    </location>
</feature>
<name>A0A5A8C9M4_CAFRO</name>
<evidence type="ECO:0000313" key="4">
    <source>
        <dbReference type="Proteomes" id="UP000324907"/>
    </source>
</evidence>
<evidence type="ECO:0000313" key="3">
    <source>
        <dbReference type="EMBL" id="KAA0149299.1"/>
    </source>
</evidence>
<feature type="region of interest" description="Disordered" evidence="2">
    <location>
        <begin position="1"/>
        <end position="30"/>
    </location>
</feature>
<accession>A0A5A8C9M4</accession>
<organism evidence="3 4">
    <name type="scientific">Cafeteria roenbergensis</name>
    <name type="common">Marine flagellate</name>
    <dbReference type="NCBI Taxonomy" id="33653"/>
    <lineage>
        <taxon>Eukaryota</taxon>
        <taxon>Sar</taxon>
        <taxon>Stramenopiles</taxon>
        <taxon>Bigyra</taxon>
        <taxon>Opalozoa</taxon>
        <taxon>Bicosoecida</taxon>
        <taxon>Cafeteriaceae</taxon>
        <taxon>Cafeteria</taxon>
    </lineage>
</organism>